<evidence type="ECO:0000313" key="3">
    <source>
        <dbReference type="Proteomes" id="UP000585638"/>
    </source>
</evidence>
<name>A0A7W9NKS6_9PSEU</name>
<keyword evidence="2" id="KW-0687">Ribonucleoprotein</keyword>
<organism evidence="2 3">
    <name type="scientific">Kutzneria kofuensis</name>
    <dbReference type="NCBI Taxonomy" id="103725"/>
    <lineage>
        <taxon>Bacteria</taxon>
        <taxon>Bacillati</taxon>
        <taxon>Actinomycetota</taxon>
        <taxon>Actinomycetes</taxon>
        <taxon>Pseudonocardiales</taxon>
        <taxon>Pseudonocardiaceae</taxon>
        <taxon>Kutzneria</taxon>
    </lineage>
</organism>
<dbReference type="PANTHER" id="PTHR37809">
    <property type="entry name" value="RIBOSOMAL PROTEIN S12 METHYLTHIOTRANSFERASE ACCESSORY FACTOR YCAO"/>
    <property type="match status" value="1"/>
</dbReference>
<dbReference type="Pfam" id="PF02624">
    <property type="entry name" value="YcaO"/>
    <property type="match status" value="1"/>
</dbReference>
<dbReference type="PANTHER" id="PTHR37809:SF1">
    <property type="entry name" value="RIBOSOMAL PROTEIN S12 METHYLTHIOTRANSFERASE ACCESSORY FACTOR YCAO"/>
    <property type="match status" value="1"/>
</dbReference>
<dbReference type="EMBL" id="JACHIR010000001">
    <property type="protein sequence ID" value="MBB5895568.1"/>
    <property type="molecule type" value="Genomic_DNA"/>
</dbReference>
<keyword evidence="2" id="KW-0808">Transferase</keyword>
<dbReference type="PROSITE" id="PS51664">
    <property type="entry name" value="YCAO"/>
    <property type="match status" value="1"/>
</dbReference>
<keyword evidence="3" id="KW-1185">Reference proteome</keyword>
<dbReference type="GO" id="GO:0016740">
    <property type="term" value="F:transferase activity"/>
    <property type="evidence" value="ECO:0007669"/>
    <property type="project" value="UniProtKB-KW"/>
</dbReference>
<comment type="caution">
    <text evidence="2">The sequence shown here is derived from an EMBL/GenBank/DDBJ whole genome shotgun (WGS) entry which is preliminary data.</text>
</comment>
<gene>
    <name evidence="2" type="ORF">BJ998_006764</name>
</gene>
<accession>A0A7W9NKS6</accession>
<evidence type="ECO:0000259" key="1">
    <source>
        <dbReference type="PROSITE" id="PS51664"/>
    </source>
</evidence>
<proteinExistence type="predicted"/>
<dbReference type="GO" id="GO:0005840">
    <property type="term" value="C:ribosome"/>
    <property type="evidence" value="ECO:0007669"/>
    <property type="project" value="UniProtKB-KW"/>
</dbReference>
<feature type="domain" description="YcaO" evidence="1">
    <location>
        <begin position="58"/>
        <end position="386"/>
    </location>
</feature>
<dbReference type="InterPro" id="IPR003776">
    <property type="entry name" value="YcaO-like_dom"/>
</dbReference>
<dbReference type="Gene3D" id="3.30.160.660">
    <property type="match status" value="1"/>
</dbReference>
<reference evidence="2 3" key="1">
    <citation type="submission" date="2020-08" db="EMBL/GenBank/DDBJ databases">
        <title>Sequencing the genomes of 1000 actinobacteria strains.</title>
        <authorList>
            <person name="Klenk H.-P."/>
        </authorList>
    </citation>
    <scope>NUCLEOTIDE SEQUENCE [LARGE SCALE GENOMIC DNA]</scope>
    <source>
        <strain evidence="2 3">DSM 43851</strain>
    </source>
</reference>
<evidence type="ECO:0000313" key="2">
    <source>
        <dbReference type="EMBL" id="MBB5895568.1"/>
    </source>
</evidence>
<keyword evidence="2" id="KW-0689">Ribosomal protein</keyword>
<dbReference type="Proteomes" id="UP000585638">
    <property type="component" value="Unassembled WGS sequence"/>
</dbReference>
<dbReference type="AlphaFoldDB" id="A0A7W9NKS6"/>
<dbReference type="RefSeq" id="WP_184867348.1">
    <property type="nucleotide sequence ID" value="NZ_BAAAWY010000098.1"/>
</dbReference>
<sequence length="386" mass="41099">MPVPAERGLPLDNALARGLAAAGELGLSAHFTPLLDADPGSWQCSLHCTGVQMPAADGLGRGDRETARVGALFEALENYLSGLDGLRNRQVRLREAHEVATGPLAADPLVARLAEGPARELGCMRYQALDGSDDVDVPVFLTIPEYGGAQGEPARLTIEDFYDYSTTGARVEASGWAAGSYAAEALVHAVNETVERDALAQLVAEQLISDHARALRVVDPASLPDDLADLLITAADRSGRSVHLIDMTSDLDVPAFYAFQAPEPGCRPVAAGSAAALSSRVAASRALTELIQFQSTATGRQLPDFSGRLPDAAEVGFVATCAPATPRQHLDHLVDLLHSKGFTPYAREQYSTRNLAVVNVFVPGLDRSTDYRRLRVSRRRAQAPTG</sequence>
<protein>
    <submittedName>
        <fullName evidence="2">Ribosomal protein S12 methylthiotransferase accessory factor</fullName>
    </submittedName>
</protein>